<organism evidence="2 3">
    <name type="scientific">Macrosiphum euphorbiae</name>
    <name type="common">potato aphid</name>
    <dbReference type="NCBI Taxonomy" id="13131"/>
    <lineage>
        <taxon>Eukaryota</taxon>
        <taxon>Metazoa</taxon>
        <taxon>Ecdysozoa</taxon>
        <taxon>Arthropoda</taxon>
        <taxon>Hexapoda</taxon>
        <taxon>Insecta</taxon>
        <taxon>Pterygota</taxon>
        <taxon>Neoptera</taxon>
        <taxon>Paraneoptera</taxon>
        <taxon>Hemiptera</taxon>
        <taxon>Sternorrhyncha</taxon>
        <taxon>Aphidomorpha</taxon>
        <taxon>Aphidoidea</taxon>
        <taxon>Aphididae</taxon>
        <taxon>Macrosiphini</taxon>
        <taxon>Macrosiphum</taxon>
    </lineage>
</organism>
<keyword evidence="3" id="KW-1185">Reference proteome</keyword>
<name>A0AAV0Y747_9HEMI</name>
<accession>A0AAV0Y747</accession>
<reference evidence="2 3" key="1">
    <citation type="submission" date="2023-01" db="EMBL/GenBank/DDBJ databases">
        <authorList>
            <person name="Whitehead M."/>
        </authorList>
    </citation>
    <scope>NUCLEOTIDE SEQUENCE [LARGE SCALE GENOMIC DNA]</scope>
</reference>
<evidence type="ECO:0000313" key="3">
    <source>
        <dbReference type="Proteomes" id="UP001160148"/>
    </source>
</evidence>
<gene>
    <name evidence="2" type="ORF">MEUPH1_LOCUS30043</name>
</gene>
<dbReference type="EMBL" id="CARXXK010001550">
    <property type="protein sequence ID" value="CAI6376700.1"/>
    <property type="molecule type" value="Genomic_DNA"/>
</dbReference>
<evidence type="ECO:0000313" key="2">
    <source>
        <dbReference type="EMBL" id="CAI6376700.1"/>
    </source>
</evidence>
<feature type="compositionally biased region" description="Polar residues" evidence="1">
    <location>
        <begin position="26"/>
        <end position="38"/>
    </location>
</feature>
<comment type="caution">
    <text evidence="2">The sequence shown here is derived from an EMBL/GenBank/DDBJ whole genome shotgun (WGS) entry which is preliminary data.</text>
</comment>
<evidence type="ECO:0000256" key="1">
    <source>
        <dbReference type="SAM" id="MobiDB-lite"/>
    </source>
</evidence>
<dbReference type="AlphaFoldDB" id="A0AAV0Y747"/>
<protein>
    <submittedName>
        <fullName evidence="2">Uncharacterized protein</fullName>
    </submittedName>
</protein>
<sequence length="175" mass="20462">MDIRSFLSKKKSDEDNASAVLEPHTSRNTSVSAQVNSNPECSTSINTVPTLTINYTPNDCESYPDLGFYINKSNLSDELKYKLLTKPNVPSDNYDFKNDRIAQKRNFKIEWLKQYRWLVYSRHLKGGLCKHCVVFRLVVKRGLLGTFIIVSEFTKYKDFHFHLIFLYHCLRQRAQ</sequence>
<feature type="region of interest" description="Disordered" evidence="1">
    <location>
        <begin position="1"/>
        <end position="38"/>
    </location>
</feature>
<proteinExistence type="predicted"/>
<dbReference type="Proteomes" id="UP001160148">
    <property type="component" value="Unassembled WGS sequence"/>
</dbReference>